<dbReference type="Proteomes" id="UP000019116">
    <property type="component" value="Chromosome 2B"/>
</dbReference>
<dbReference type="OMA" id="REDWITK"/>
<dbReference type="OrthoDB" id="10328644at2759"/>
<dbReference type="Gramene" id="TraesCS2B02G506300.1">
    <property type="protein sequence ID" value="TraesCS2B02G506300.1"/>
    <property type="gene ID" value="TraesCS2B02G506300"/>
</dbReference>
<dbReference type="EnsemblPlants" id="TraesCS2B02G506300.1">
    <property type="protein sequence ID" value="TraesCS2B02G506300.1"/>
    <property type="gene ID" value="TraesCS2B02G506300"/>
</dbReference>
<dbReference type="AlphaFoldDB" id="A0A3B6CDK6"/>
<evidence type="ECO:0000313" key="2">
    <source>
        <dbReference type="Proteomes" id="UP000019116"/>
    </source>
</evidence>
<sequence>MPKRKKAWFRDADSFETRITLEADRGFLNLLDRTQDSLRNARNNAPNMTTKVLGGFVRTFYFDEESNADVIDGEMQIEYDLEQIKVYPITVVVLEHKDNSSEIGDAIVGHTQKLSGYGGGLLVRAYFSAFAHKIQKYIVAYEPFARSSIWEIRNPTFFSADGLQLDLTEYWRKRMRSFIKLLHYAAQCEIKHGSLLSLSSYVTCRGDQRIINVGKVYHDQYEAGKDMEDLMHLISKLFPDSSTNYEWVSLKNLLISKTMSDPATVQNFLRIALGHPILLGTVEEKLECFVTLHDGVMDLDDAFGHRARFSNRIHRDYPQLRRFFSSDLQDKVASEYDFRFRRLVPWNKLYYGLFTFRHASYLVLTENTNYGREPQNELPMNQFLEDLRSNTWSPRYGERYIYINIIRLVQKLIKHGANYCPQFGDLNHLLTEIKTRFSHNMCACYTLLNTKKDWITEPSFEPYGRLPTLMM</sequence>
<gene>
    <name evidence="1" type="primary">LOC123046876</name>
</gene>
<reference evidence="1" key="1">
    <citation type="submission" date="2018-08" db="EMBL/GenBank/DDBJ databases">
        <authorList>
            <person name="Rossello M."/>
        </authorList>
    </citation>
    <scope>NUCLEOTIDE SEQUENCE [LARGE SCALE GENOMIC DNA]</scope>
    <source>
        <strain evidence="1">cv. Chinese Spring</strain>
    </source>
</reference>
<dbReference type="RefSeq" id="XP_044326250.1">
    <property type="nucleotide sequence ID" value="XM_044470315.1"/>
</dbReference>
<accession>A0A3B6CDK6</accession>
<dbReference type="Gramene" id="TraesCLE_scaffold_092609_01G000100.1">
    <property type="protein sequence ID" value="TraesCLE_scaffold_092609_01G000100.1"/>
    <property type="gene ID" value="TraesCLE_scaffold_092609_01G000100"/>
</dbReference>
<dbReference type="Gramene" id="TraesWEE_scaffold_029004_01G000100.1">
    <property type="protein sequence ID" value="TraesWEE_scaffold_029004_01G000100.1"/>
    <property type="gene ID" value="TraesWEE_scaffold_029004_01G000100"/>
</dbReference>
<dbReference type="RefSeq" id="XP_044326251.1">
    <property type="nucleotide sequence ID" value="XM_044470316.1"/>
</dbReference>
<dbReference type="Gramene" id="TraesSTA2B03G01030540.1">
    <property type="protein sequence ID" value="TraesSTA2B03G01030540.1"/>
    <property type="gene ID" value="TraesSTA2B03G01030540"/>
</dbReference>
<dbReference type="Gramene" id="TraesJAG2B03G01035130.1">
    <property type="protein sequence ID" value="TraesJAG2B03G01035130.1"/>
    <property type="gene ID" value="TraesJAG2B03G01035130"/>
</dbReference>
<dbReference type="PaxDb" id="4565-Traes_2BL_C84DD0419.1"/>
<dbReference type="Gramene" id="TraesLDM2B03G01036490.1">
    <property type="protein sequence ID" value="TraesLDM2B03G01036490.1"/>
    <property type="gene ID" value="TraesLDM2B03G01036490"/>
</dbReference>
<name>A0A3B6CDK6_WHEAT</name>
<protein>
    <submittedName>
        <fullName evidence="1">Uncharacterized protein</fullName>
    </submittedName>
</protein>
<dbReference type="Gramene" id="TraesCS2B03G1272900.1">
    <property type="protein sequence ID" value="TraesCS2B03G1272900.1.CDS"/>
    <property type="gene ID" value="TraesCS2B03G1272900"/>
</dbReference>
<keyword evidence="2" id="KW-1185">Reference proteome</keyword>
<organism evidence="1">
    <name type="scientific">Triticum aestivum</name>
    <name type="common">Wheat</name>
    <dbReference type="NCBI Taxonomy" id="4565"/>
    <lineage>
        <taxon>Eukaryota</taxon>
        <taxon>Viridiplantae</taxon>
        <taxon>Streptophyta</taxon>
        <taxon>Embryophyta</taxon>
        <taxon>Tracheophyta</taxon>
        <taxon>Spermatophyta</taxon>
        <taxon>Magnoliopsida</taxon>
        <taxon>Liliopsida</taxon>
        <taxon>Poales</taxon>
        <taxon>Poaceae</taxon>
        <taxon>BOP clade</taxon>
        <taxon>Pooideae</taxon>
        <taxon>Triticodae</taxon>
        <taxon>Triticeae</taxon>
        <taxon>Triticinae</taxon>
        <taxon>Triticum</taxon>
    </lineage>
</organism>
<reference evidence="1" key="2">
    <citation type="submission" date="2018-10" db="UniProtKB">
        <authorList>
            <consortium name="EnsemblPlants"/>
        </authorList>
    </citation>
    <scope>IDENTIFICATION</scope>
</reference>
<proteinExistence type="predicted"/>
<dbReference type="Gramene" id="TraesNOR2B03G01050600.1">
    <property type="protein sequence ID" value="TraesNOR2B03G01050600.1"/>
    <property type="gene ID" value="TraesNOR2B03G01050600"/>
</dbReference>
<dbReference type="GeneID" id="123046876"/>
<evidence type="ECO:0000313" key="1">
    <source>
        <dbReference type="EnsemblPlants" id="TraesCS2B02G506300.1"/>
    </source>
</evidence>